<evidence type="ECO:0000256" key="2">
    <source>
        <dbReference type="SAM" id="Phobius"/>
    </source>
</evidence>
<evidence type="ECO:0000313" key="3">
    <source>
        <dbReference type="EMBL" id="URE47127.1"/>
    </source>
</evidence>
<keyword evidence="4" id="KW-1185">Reference proteome</keyword>
<keyword evidence="1" id="KW-0175">Coiled coil</keyword>
<feature type="transmembrane region" description="Helical" evidence="2">
    <location>
        <begin position="6"/>
        <end position="27"/>
    </location>
</feature>
<keyword evidence="2" id="KW-0472">Membrane</keyword>
<feature type="coiled-coil region" evidence="1">
    <location>
        <begin position="35"/>
        <end position="62"/>
    </location>
</feature>
<organism evidence="3 4">
    <name type="scientific">Musa troglodytarum</name>
    <name type="common">fe'i banana</name>
    <dbReference type="NCBI Taxonomy" id="320322"/>
    <lineage>
        <taxon>Eukaryota</taxon>
        <taxon>Viridiplantae</taxon>
        <taxon>Streptophyta</taxon>
        <taxon>Embryophyta</taxon>
        <taxon>Tracheophyta</taxon>
        <taxon>Spermatophyta</taxon>
        <taxon>Magnoliopsida</taxon>
        <taxon>Liliopsida</taxon>
        <taxon>Zingiberales</taxon>
        <taxon>Musaceae</taxon>
        <taxon>Musa</taxon>
    </lineage>
</organism>
<accession>A0A9E7IFZ2</accession>
<dbReference type="Proteomes" id="UP001055439">
    <property type="component" value="Chromosome 9"/>
</dbReference>
<dbReference type="EMBL" id="CP097511">
    <property type="protein sequence ID" value="URE47127.1"/>
    <property type="molecule type" value="Genomic_DNA"/>
</dbReference>
<gene>
    <name evidence="3" type="ORF">MUK42_15412</name>
</gene>
<evidence type="ECO:0000313" key="4">
    <source>
        <dbReference type="Proteomes" id="UP001055439"/>
    </source>
</evidence>
<proteinExistence type="predicted"/>
<dbReference type="AlphaFoldDB" id="A0A9E7IFZ2"/>
<dbReference type="OrthoDB" id="1927707at2759"/>
<keyword evidence="2" id="KW-0812">Transmembrane</keyword>
<reference evidence="3" key="1">
    <citation type="submission" date="2022-05" db="EMBL/GenBank/DDBJ databases">
        <title>The Musa troglodytarum L. genome provides insights into the mechanism of non-climacteric behaviour and enrichment of carotenoids.</title>
        <authorList>
            <person name="Wang J."/>
        </authorList>
    </citation>
    <scope>NUCLEOTIDE SEQUENCE</scope>
    <source>
        <tissue evidence="3">Leaf</tissue>
    </source>
</reference>
<evidence type="ECO:0000256" key="1">
    <source>
        <dbReference type="SAM" id="Coils"/>
    </source>
</evidence>
<sequence length="81" mass="9474">MVASTRWASIRITIGTILGGVLGFYVMHRVEINYKEKMKERLARYEQEMERKEQQRLQDEALSDSTSILDSASYMKNNFLP</sequence>
<protein>
    <submittedName>
        <fullName evidence="3">Uncharacterized protein</fullName>
    </submittedName>
</protein>
<name>A0A9E7IFZ2_9LILI</name>
<keyword evidence="2" id="KW-1133">Transmembrane helix</keyword>